<evidence type="ECO:0000256" key="1">
    <source>
        <dbReference type="ARBA" id="ARBA00006594"/>
    </source>
</evidence>
<dbReference type="InterPro" id="IPR002052">
    <property type="entry name" value="DNA_methylase_N6_adenine_CS"/>
</dbReference>
<dbReference type="Proteomes" id="UP001523230">
    <property type="component" value="Unassembled WGS sequence"/>
</dbReference>
<dbReference type="SUPFAM" id="SSF53335">
    <property type="entry name" value="S-adenosyl-L-methionine-dependent methyltransferases"/>
    <property type="match status" value="1"/>
</dbReference>
<dbReference type="PRINTS" id="PR00506">
    <property type="entry name" value="D21N6MTFRASE"/>
</dbReference>
<organism evidence="6 7">
    <name type="scientific">Methanoculleus oceani</name>
    <dbReference type="NCBI Taxonomy" id="2184756"/>
    <lineage>
        <taxon>Archaea</taxon>
        <taxon>Methanobacteriati</taxon>
        <taxon>Methanobacteriota</taxon>
        <taxon>Stenosarchaea group</taxon>
        <taxon>Methanomicrobia</taxon>
        <taxon>Methanomicrobiales</taxon>
        <taxon>Methanomicrobiaceae</taxon>
        <taxon>Methanoculleus</taxon>
    </lineage>
</organism>
<sequence length="1068" mass="123758">MIDMDPKTAKHQEERLKRHKQQLKQKLAELFQIDSPDLDFGVYRIMNQKRDEITRFMDKDLIEAVDAEFGKYDKESRTQIASELKELEQTIRNTYGDDALDVNGLKEEYRKAAKGKELHEKWQHLRRDAEEASMSDLQKAEIFAHLEEFFSRYYKDGDFLSLRRYAANEKYAVPYNGEEVLLHWANKDQYYIKTDRFLKGHGFDVGSYRVLFEVVQVEGQSNGNGKGRYFVLAGDDAVTYDEEKRLLTARFAQVPLSDDDLLSRFPPGAGRQKPNQDDIVAGLVAEVLQGHGIPKGLIDALQTNERDTDRNPRLYKHVMSFTKENTSDFFIHKDLGGFLRQELDFYIKNEVFRLDDLGTENEVAVERYVKRAKVLKSIAHRIIDFLAQLEDFQKTLWEKKKFVIRTGYCMTLDHVPEEFYPEILANERQLAEWLSLYGIGEAKGGQKTLAGDRVDEAFLQSHPYLVIDTAFFDKDFTDRLLEHLQHPDGTPVEDLDEAIGGLMIKSENWQALNLLQERYREQVKCIYIDPPYNTGNDEFIYRDNYQHSSWLSMMGDRLQLSKPLMHNSSTIWISNDDNENFEIINLLYGVFGEKNFFSEIIVRANSRGQTYKPIAKTHEYVSVFTKKDDEAEFFELEKSGVSDDLNMSDEIGNFNIRELRNRNPKFGKHNRPNLFYPVYVNPNIYDHDGFHPVYLSKEKDYCVEVLPLNSEGMESCWRWGKEKLSRNTSENPLRSNIVAKQKRTGEFGIYEKYRKTTYKPKSIWTENEFLTETGTIEIGNIGLGTLFSFPKPSSLIMQCVALSSKEGEVVLDYFAGSGTTAHAVLNLQKEDDSNRPYILVEIGDYFDSVIIPRIEKVMFSSNWKDGKPQDTDGQSHIFKYMELEQYEDTLNNIEFLDRDGHVQATIFGMSDYMLRYFLDVETRESPCRLNVDRLATPFAYTLRVRRDVGFDHVPVDEDGFREVTVDLVETFNYLLGLHVRRRVVRHQGGLIYRIVHGVLPDGKAVTIVWRNSPKNPVGHEQVLEADAAFITDEILREFPDTGVLYVNGHCFAPRATPLEPEFKKRMGA</sequence>
<dbReference type="EMBL" id="QFDM01000002">
    <property type="protein sequence ID" value="MCM2465952.1"/>
    <property type="molecule type" value="Genomic_DNA"/>
</dbReference>
<reference evidence="6 7" key="1">
    <citation type="submission" date="2018-05" db="EMBL/GenBank/DDBJ databases">
        <title>Isolation and characterization of genus Methanoculleus species and their viruses from deep sea marine sediment offshore southwestern Taiwan.</title>
        <authorList>
            <person name="Wei W.-H."/>
            <person name="Chen W.-C."/>
            <person name="Lai M.-C."/>
            <person name="Chen S.-C."/>
        </authorList>
    </citation>
    <scope>NUCLEOTIDE SEQUENCE [LARGE SCALE GENOMIC DNA]</scope>
    <source>
        <strain evidence="6 7">CWC-02</strain>
    </source>
</reference>
<evidence type="ECO:0000256" key="4">
    <source>
        <dbReference type="ARBA" id="ARBA00022691"/>
    </source>
</evidence>
<proteinExistence type="inferred from homology"/>
<dbReference type="RefSeq" id="WP_250987815.1">
    <property type="nucleotide sequence ID" value="NZ_QFDM01000002.1"/>
</dbReference>
<feature type="domain" description="DNA methylase N-4/N-6" evidence="5">
    <location>
        <begin position="523"/>
        <end position="845"/>
    </location>
</feature>
<evidence type="ECO:0000256" key="2">
    <source>
        <dbReference type="ARBA" id="ARBA00022603"/>
    </source>
</evidence>
<comment type="similarity">
    <text evidence="1">Belongs to the N(4)/N(6)-methyltransferase family.</text>
</comment>
<keyword evidence="2" id="KW-0489">Methyltransferase</keyword>
<evidence type="ECO:0000259" key="5">
    <source>
        <dbReference type="Pfam" id="PF01555"/>
    </source>
</evidence>
<dbReference type="PROSITE" id="PS00092">
    <property type="entry name" value="N6_MTASE"/>
    <property type="match status" value="1"/>
</dbReference>
<keyword evidence="3" id="KW-0808">Transferase</keyword>
<gene>
    <name evidence="6" type="ORF">DIC75_06420</name>
</gene>
<dbReference type="GO" id="GO:0008168">
    <property type="term" value="F:methyltransferase activity"/>
    <property type="evidence" value="ECO:0007669"/>
    <property type="project" value="UniProtKB-KW"/>
</dbReference>
<dbReference type="InterPro" id="IPR002295">
    <property type="entry name" value="N4/N6-MTase_EcoPI_Mod-like"/>
</dbReference>
<dbReference type="InterPro" id="IPR029063">
    <property type="entry name" value="SAM-dependent_MTases_sf"/>
</dbReference>
<protein>
    <recommendedName>
        <fullName evidence="5">DNA methylase N-4/N-6 domain-containing protein</fullName>
    </recommendedName>
</protein>
<comment type="caution">
    <text evidence="6">The sequence shown here is derived from an EMBL/GenBank/DDBJ whole genome shotgun (WGS) entry which is preliminary data.</text>
</comment>
<dbReference type="AlphaFoldDB" id="A0ABD4TEE5"/>
<evidence type="ECO:0000313" key="7">
    <source>
        <dbReference type="Proteomes" id="UP001523230"/>
    </source>
</evidence>
<evidence type="ECO:0000313" key="6">
    <source>
        <dbReference type="EMBL" id="MCM2465952.1"/>
    </source>
</evidence>
<keyword evidence="4" id="KW-0949">S-adenosyl-L-methionine</keyword>
<keyword evidence="7" id="KW-1185">Reference proteome</keyword>
<dbReference type="Gene3D" id="3.40.50.150">
    <property type="entry name" value="Vaccinia Virus protein VP39"/>
    <property type="match status" value="1"/>
</dbReference>
<evidence type="ECO:0000256" key="3">
    <source>
        <dbReference type="ARBA" id="ARBA00022679"/>
    </source>
</evidence>
<dbReference type="InterPro" id="IPR002941">
    <property type="entry name" value="DNA_methylase_N4/N6"/>
</dbReference>
<accession>A0ABD4TEE5</accession>
<dbReference type="GO" id="GO:0032259">
    <property type="term" value="P:methylation"/>
    <property type="evidence" value="ECO:0007669"/>
    <property type="project" value="UniProtKB-KW"/>
</dbReference>
<dbReference type="Pfam" id="PF01555">
    <property type="entry name" value="N6_N4_Mtase"/>
    <property type="match status" value="1"/>
</dbReference>
<name>A0ABD4TEE5_9EURY</name>